<accession>T0ZLB7</accession>
<keyword evidence="3" id="KW-0808">Transferase</keyword>
<feature type="domain" description="Glycosyltransferase 2-like" evidence="2">
    <location>
        <begin position="107"/>
        <end position="310"/>
    </location>
</feature>
<dbReference type="AlphaFoldDB" id="T0ZLB7"/>
<keyword evidence="1" id="KW-0472">Membrane</keyword>
<dbReference type="PANTHER" id="PTHR16779:SF1">
    <property type="entry name" value="BETA-1,4-MANNOSYLTRANSFERASE EGH"/>
    <property type="match status" value="1"/>
</dbReference>
<evidence type="ECO:0000256" key="1">
    <source>
        <dbReference type="SAM" id="Phobius"/>
    </source>
</evidence>
<feature type="transmembrane region" description="Helical" evidence="1">
    <location>
        <begin position="267"/>
        <end position="288"/>
    </location>
</feature>
<reference evidence="3" key="2">
    <citation type="journal article" date="2014" name="ISME J.">
        <title>Microbial stratification in low pH oxic and suboxic macroscopic growths along an acid mine drainage.</title>
        <authorList>
            <person name="Mendez-Garcia C."/>
            <person name="Mesa V."/>
            <person name="Sprenger R.R."/>
            <person name="Richter M."/>
            <person name="Diez M.S."/>
            <person name="Solano J."/>
            <person name="Bargiela R."/>
            <person name="Golyshina O.V."/>
            <person name="Manteca A."/>
            <person name="Ramos J.L."/>
            <person name="Gallego J.R."/>
            <person name="Llorente I."/>
            <person name="Martins Dos Santos V.A."/>
            <person name="Jensen O.N."/>
            <person name="Pelaez A.I."/>
            <person name="Sanchez J."/>
            <person name="Ferrer M."/>
        </authorList>
    </citation>
    <scope>NUCLEOTIDE SEQUENCE</scope>
</reference>
<gene>
    <name evidence="3" type="ORF">B1B_11791</name>
</gene>
<keyword evidence="1" id="KW-1133">Transmembrane helix</keyword>
<name>T0ZLB7_9ZZZZ</name>
<evidence type="ECO:0000259" key="2">
    <source>
        <dbReference type="Pfam" id="PF13632"/>
    </source>
</evidence>
<dbReference type="GO" id="GO:0005737">
    <property type="term" value="C:cytoplasm"/>
    <property type="evidence" value="ECO:0007669"/>
    <property type="project" value="TreeGrafter"/>
</dbReference>
<protein>
    <submittedName>
        <fullName evidence="3">Glycosyltransferase</fullName>
    </submittedName>
</protein>
<dbReference type="PANTHER" id="PTHR16779">
    <property type="entry name" value="BETA-1,4-MANNOSYLTRANSFERASE EGH"/>
    <property type="match status" value="1"/>
</dbReference>
<keyword evidence="1" id="KW-0812">Transmembrane</keyword>
<dbReference type="InterPro" id="IPR027389">
    <property type="entry name" value="B_mannosylTrfase_Bre-3/Egh"/>
</dbReference>
<dbReference type="InterPro" id="IPR001173">
    <property type="entry name" value="Glyco_trans_2-like"/>
</dbReference>
<sequence length="384" mass="42480">MTLPTVLFQITAIGKNPRALDTSARSVLYWLRRTPRLGFRAEIWAVVEPEGYATAPELYERLAADGVRIVVVPASYATPLGTSGKARALEYAVERRVALRRSGPRTWVYHQDEETVVGQDTLLGIADFVAADARPVGAGIILYPVDWTGSASHIQELTRSYDDLRVLDSMTLPGNPTAGFHGSHILVRSNVEDAVGWDTVGYSPAEDLTFEIRVRARFGSAFGVLKGFAYEKGAFSLRDQLRQRRRWMHGVLFALRRAPELSVRRRIALGYSALSWYAALPSVLVLAASVTLRYGPILLGTSVFTGFIWVSMATGYLEGYRLHAEYVRRRISYSRLVGGALLGALVDVLAPWFALVTRPSRGDFIPKDRPLEDSRPSAGRPLAD</sequence>
<feature type="transmembrane region" description="Helical" evidence="1">
    <location>
        <begin position="336"/>
        <end position="354"/>
    </location>
</feature>
<organism evidence="3">
    <name type="scientific">mine drainage metagenome</name>
    <dbReference type="NCBI Taxonomy" id="410659"/>
    <lineage>
        <taxon>unclassified sequences</taxon>
        <taxon>metagenomes</taxon>
        <taxon>ecological metagenomes</taxon>
    </lineage>
</organism>
<dbReference type="GO" id="GO:0019187">
    <property type="term" value="F:beta-1,4-mannosyltransferase activity"/>
    <property type="evidence" value="ECO:0007669"/>
    <property type="project" value="InterPro"/>
</dbReference>
<dbReference type="SUPFAM" id="SSF53448">
    <property type="entry name" value="Nucleotide-diphospho-sugar transferases"/>
    <property type="match status" value="1"/>
</dbReference>
<reference evidence="3" key="1">
    <citation type="submission" date="2013-08" db="EMBL/GenBank/DDBJ databases">
        <authorList>
            <person name="Mendez C."/>
            <person name="Richter M."/>
            <person name="Ferrer M."/>
            <person name="Sanchez J."/>
        </authorList>
    </citation>
    <scope>NUCLEOTIDE SEQUENCE</scope>
</reference>
<feature type="transmembrane region" description="Helical" evidence="1">
    <location>
        <begin position="294"/>
        <end position="316"/>
    </location>
</feature>
<dbReference type="InterPro" id="IPR029044">
    <property type="entry name" value="Nucleotide-diphossugar_trans"/>
</dbReference>
<dbReference type="EMBL" id="AUZY01007694">
    <property type="protein sequence ID" value="EQD49101.1"/>
    <property type="molecule type" value="Genomic_DNA"/>
</dbReference>
<comment type="caution">
    <text evidence="3">The sequence shown here is derived from an EMBL/GenBank/DDBJ whole genome shotgun (WGS) entry which is preliminary data.</text>
</comment>
<evidence type="ECO:0000313" key="3">
    <source>
        <dbReference type="EMBL" id="EQD49101.1"/>
    </source>
</evidence>
<dbReference type="Pfam" id="PF13632">
    <property type="entry name" value="Glyco_trans_2_3"/>
    <property type="match status" value="1"/>
</dbReference>
<proteinExistence type="predicted"/>